<reference evidence="2 3" key="1">
    <citation type="submission" date="2020-04" db="EMBL/GenBank/DDBJ databases">
        <authorList>
            <person name="De Canck E."/>
        </authorList>
    </citation>
    <scope>NUCLEOTIDE SEQUENCE [LARGE SCALE GENOMIC DNA]</scope>
    <source>
        <strain evidence="2 3">LMG 26845</strain>
    </source>
</reference>
<feature type="domain" description="ABC transporter" evidence="1">
    <location>
        <begin position="3"/>
        <end position="224"/>
    </location>
</feature>
<keyword evidence="3" id="KW-1185">Reference proteome</keyword>
<dbReference type="Gene3D" id="3.40.50.300">
    <property type="entry name" value="P-loop containing nucleotide triphosphate hydrolases"/>
    <property type="match status" value="1"/>
</dbReference>
<accession>A0A6J5B7C6</accession>
<dbReference type="GeneID" id="92900792"/>
<keyword evidence="2" id="KW-0547">Nucleotide-binding</keyword>
<dbReference type="SUPFAM" id="SSF52540">
    <property type="entry name" value="P-loop containing nucleoside triphosphate hydrolases"/>
    <property type="match status" value="1"/>
</dbReference>
<sequence length="227" mass="23978">MIAPFASIPAATGERVAPLPAGPLRPGPLPAGALTVVLGTAASGKTRLLSRIARDLADADVATRVIMVERHAAAVPSLRVFEALLLAHKQGDRWAVGTREIQAVRACLRLVGLAQAADGLVEQLDAEARQRLLIAHALIRQPDALLMDEPERKLAPRHQADIALLLRRIAAEHGLRAVVALADAATALQVADRLLLMRDGRLVATGSPAQLRALARAGDIDAAWLPS</sequence>
<gene>
    <name evidence="2" type="primary">fhuC_2</name>
    <name evidence="2" type="ORF">LMG26845_04904</name>
</gene>
<protein>
    <submittedName>
        <fullName evidence="2">Iron(3+)-hydroxamate import ATP-binding protein FhuC</fullName>
    </submittedName>
</protein>
<dbReference type="GO" id="GO:0005524">
    <property type="term" value="F:ATP binding"/>
    <property type="evidence" value="ECO:0007669"/>
    <property type="project" value="UniProtKB-KW"/>
</dbReference>
<dbReference type="Pfam" id="PF00005">
    <property type="entry name" value="ABC_tran"/>
    <property type="match status" value="1"/>
</dbReference>
<dbReference type="Proteomes" id="UP000507979">
    <property type="component" value="Unassembled WGS sequence"/>
</dbReference>
<dbReference type="InterPro" id="IPR003439">
    <property type="entry name" value="ABC_transporter-like_ATP-bd"/>
</dbReference>
<evidence type="ECO:0000259" key="1">
    <source>
        <dbReference type="PROSITE" id="PS50893"/>
    </source>
</evidence>
<dbReference type="PANTHER" id="PTHR42794">
    <property type="entry name" value="HEMIN IMPORT ATP-BINDING PROTEIN HMUV"/>
    <property type="match status" value="1"/>
</dbReference>
<dbReference type="PANTHER" id="PTHR42794:SF2">
    <property type="entry name" value="ABC TRANSPORTER ATP-BINDING PROTEIN"/>
    <property type="match status" value="1"/>
</dbReference>
<name>A0A6J5B7C6_9BURK</name>
<dbReference type="EMBL" id="CADIJR010000068">
    <property type="protein sequence ID" value="CAB3694258.1"/>
    <property type="molecule type" value="Genomic_DNA"/>
</dbReference>
<evidence type="ECO:0000313" key="2">
    <source>
        <dbReference type="EMBL" id="CAB3694258.1"/>
    </source>
</evidence>
<dbReference type="GO" id="GO:0016887">
    <property type="term" value="F:ATP hydrolysis activity"/>
    <property type="evidence" value="ECO:0007669"/>
    <property type="project" value="InterPro"/>
</dbReference>
<dbReference type="InterPro" id="IPR027417">
    <property type="entry name" value="P-loop_NTPase"/>
</dbReference>
<dbReference type="AlphaFoldDB" id="A0A6J5B7C6"/>
<keyword evidence="2" id="KW-0067">ATP-binding</keyword>
<dbReference type="PROSITE" id="PS50893">
    <property type="entry name" value="ABC_TRANSPORTER_2"/>
    <property type="match status" value="1"/>
</dbReference>
<evidence type="ECO:0000313" key="3">
    <source>
        <dbReference type="Proteomes" id="UP000507979"/>
    </source>
</evidence>
<proteinExistence type="predicted"/>
<organism evidence="2 3">
    <name type="scientific">Achromobacter insuavis</name>
    <dbReference type="NCBI Taxonomy" id="1287735"/>
    <lineage>
        <taxon>Bacteria</taxon>
        <taxon>Pseudomonadati</taxon>
        <taxon>Pseudomonadota</taxon>
        <taxon>Betaproteobacteria</taxon>
        <taxon>Burkholderiales</taxon>
        <taxon>Alcaligenaceae</taxon>
        <taxon>Achromobacter</taxon>
    </lineage>
</organism>
<dbReference type="RefSeq" id="WP_054431495.1">
    <property type="nucleotide sequence ID" value="NZ_CADIJR010000068.1"/>
</dbReference>